<accession>A0A0A2WMC2</accession>
<dbReference type="PATRIC" id="fig|1300345.3.peg.965"/>
<organism evidence="1 2">
    <name type="scientific">Lysobacter dokdonensis DS-58</name>
    <dbReference type="NCBI Taxonomy" id="1300345"/>
    <lineage>
        <taxon>Bacteria</taxon>
        <taxon>Pseudomonadati</taxon>
        <taxon>Pseudomonadota</taxon>
        <taxon>Gammaproteobacteria</taxon>
        <taxon>Lysobacterales</taxon>
        <taxon>Lysobacteraceae</taxon>
        <taxon>Noviluteimonas</taxon>
    </lineage>
</organism>
<name>A0A0A2WMC2_9GAMM</name>
<evidence type="ECO:0000313" key="1">
    <source>
        <dbReference type="EMBL" id="KGQ19887.1"/>
    </source>
</evidence>
<dbReference type="RefSeq" id="WP_036166778.1">
    <property type="nucleotide sequence ID" value="NZ_JRKJ01000005.1"/>
</dbReference>
<protein>
    <submittedName>
        <fullName evidence="1">Uncharacterized protein</fullName>
    </submittedName>
</protein>
<reference evidence="1 2" key="1">
    <citation type="submission" date="2014-09" db="EMBL/GenBank/DDBJ databases">
        <title>Genome sequences of Lysobacter dokdonensis DS-58.</title>
        <authorList>
            <person name="Kim J.F."/>
            <person name="Kwak M.-J."/>
        </authorList>
    </citation>
    <scope>NUCLEOTIDE SEQUENCE [LARGE SCALE GENOMIC DNA]</scope>
    <source>
        <strain evidence="1 2">DS-58</strain>
    </source>
</reference>
<evidence type="ECO:0000313" key="2">
    <source>
        <dbReference type="Proteomes" id="UP000030518"/>
    </source>
</evidence>
<keyword evidence="2" id="KW-1185">Reference proteome</keyword>
<dbReference type="OrthoDB" id="9996484at2"/>
<dbReference type="AlphaFoldDB" id="A0A0A2WMC2"/>
<dbReference type="Proteomes" id="UP000030518">
    <property type="component" value="Unassembled WGS sequence"/>
</dbReference>
<proteinExistence type="predicted"/>
<dbReference type="STRING" id="1300345.LF41_2394"/>
<dbReference type="EMBL" id="JRKJ01000005">
    <property type="protein sequence ID" value="KGQ19887.1"/>
    <property type="molecule type" value="Genomic_DNA"/>
</dbReference>
<sequence length="95" mass="10397">MKGHTPGPWVVYDCRFDDKSGVWYRLSNVQTLCAADARLIAAAPDLLAELKFANGQMALVAECIEAGRYDEALLHVRSMSRTRLAAIAKATGETK</sequence>
<comment type="caution">
    <text evidence="1">The sequence shown here is derived from an EMBL/GenBank/DDBJ whole genome shotgun (WGS) entry which is preliminary data.</text>
</comment>
<gene>
    <name evidence="1" type="ORF">LF41_2394</name>
</gene>